<dbReference type="FunFam" id="3.30.200.20:FF:000042">
    <property type="entry name" value="Aurora kinase A"/>
    <property type="match status" value="1"/>
</dbReference>
<organism evidence="7 8">
    <name type="scientific">Blepharisma stoltei</name>
    <dbReference type="NCBI Taxonomy" id="1481888"/>
    <lineage>
        <taxon>Eukaryota</taxon>
        <taxon>Sar</taxon>
        <taxon>Alveolata</taxon>
        <taxon>Ciliophora</taxon>
        <taxon>Postciliodesmatophora</taxon>
        <taxon>Heterotrichea</taxon>
        <taxon>Heterotrichida</taxon>
        <taxon>Blepharismidae</taxon>
        <taxon>Blepharisma</taxon>
    </lineage>
</organism>
<comment type="similarity">
    <text evidence="5">Belongs to the protein kinase superfamily.</text>
</comment>
<name>A0AAU9JXQ4_9CILI</name>
<dbReference type="Proteomes" id="UP001162131">
    <property type="component" value="Unassembled WGS sequence"/>
</dbReference>
<evidence type="ECO:0000256" key="1">
    <source>
        <dbReference type="ARBA" id="ARBA00011245"/>
    </source>
</evidence>
<evidence type="ECO:0000256" key="4">
    <source>
        <dbReference type="PROSITE-ProRule" id="PRU10141"/>
    </source>
</evidence>
<evidence type="ECO:0000256" key="5">
    <source>
        <dbReference type="RuleBase" id="RU000304"/>
    </source>
</evidence>
<dbReference type="PROSITE" id="PS50011">
    <property type="entry name" value="PROTEIN_KINASE_DOM"/>
    <property type="match status" value="1"/>
</dbReference>
<dbReference type="GO" id="GO:0004674">
    <property type="term" value="F:protein serine/threonine kinase activity"/>
    <property type="evidence" value="ECO:0007669"/>
    <property type="project" value="UniProtKB-KW"/>
</dbReference>
<keyword evidence="3 4" id="KW-0067">ATP-binding</keyword>
<dbReference type="InterPro" id="IPR011009">
    <property type="entry name" value="Kinase-like_dom_sf"/>
</dbReference>
<evidence type="ECO:0000256" key="3">
    <source>
        <dbReference type="ARBA" id="ARBA00022840"/>
    </source>
</evidence>
<gene>
    <name evidence="7" type="ORF">BSTOLATCC_MIC49297</name>
</gene>
<dbReference type="InterPro" id="IPR008271">
    <property type="entry name" value="Ser/Thr_kinase_AS"/>
</dbReference>
<comment type="caution">
    <text evidence="7">The sequence shown here is derived from an EMBL/GenBank/DDBJ whole genome shotgun (WGS) entry which is preliminary data.</text>
</comment>
<keyword evidence="8" id="KW-1185">Reference proteome</keyword>
<keyword evidence="5" id="KW-0418">Kinase</keyword>
<feature type="binding site" evidence="4">
    <location>
        <position position="42"/>
    </location>
    <ligand>
        <name>ATP</name>
        <dbReference type="ChEBI" id="CHEBI:30616"/>
    </ligand>
</feature>
<comment type="subunit">
    <text evidence="1">Monomer.</text>
</comment>
<dbReference type="SUPFAM" id="SSF56112">
    <property type="entry name" value="Protein kinase-like (PK-like)"/>
    <property type="match status" value="1"/>
</dbReference>
<dbReference type="Gene3D" id="1.10.510.10">
    <property type="entry name" value="Transferase(Phosphotransferase) domain 1"/>
    <property type="match status" value="1"/>
</dbReference>
<accession>A0AAU9JXQ4</accession>
<dbReference type="SMART" id="SM00220">
    <property type="entry name" value="S_TKc"/>
    <property type="match status" value="1"/>
</dbReference>
<dbReference type="FunFam" id="1.10.510.10:FF:000571">
    <property type="entry name" value="Maternal embryonic leucine zipper kinase"/>
    <property type="match status" value="1"/>
</dbReference>
<sequence length="408" mass="46926">MDENIARDISDYFNVIDVLGEGAYASVYHCYSKKTKKEVAVKVLSKNQMTEKEISLAMQEVEILQSLDHPKIVKFEGIKYSESAFFLEMQLLRGGTLMNLIKTRKLTEQESAEIMKGILEGVAYFHERQIVHRDLKPENILFAEVNSISSLKITDFGLSSNFSYDTLLDSKTGTMIYMAPEQVLSNCYNEQVDIWSCGMILYMLIEGHHPLFEPDDDVCSYTWKLKNIEWQFSDDFPPLAKNLFLRLTALNPLERYTAELALNHPWITRKNSTIPKSHLEDARNYHDKLKMKTIVMQCLILSNILNDESNGLTDKYKHVLYHLPIEPVDEVDEDEEEFSQPKKMKSLNVETTTRPSFWKSTLKTKTLLTTPTSKYVSSTPRLIRSNSNGSLTTLHKSKAALTLRKVKK</sequence>
<reference evidence="7" key="1">
    <citation type="submission" date="2021-09" db="EMBL/GenBank/DDBJ databases">
        <authorList>
            <consortium name="AG Swart"/>
            <person name="Singh M."/>
            <person name="Singh A."/>
            <person name="Seah K."/>
            <person name="Emmerich C."/>
        </authorList>
    </citation>
    <scope>NUCLEOTIDE SEQUENCE</scope>
    <source>
        <strain evidence="7">ATCC30299</strain>
    </source>
</reference>
<keyword evidence="5" id="KW-0723">Serine/threonine-protein kinase</keyword>
<dbReference type="AlphaFoldDB" id="A0AAU9JXQ4"/>
<evidence type="ECO:0000313" key="7">
    <source>
        <dbReference type="EMBL" id="CAG9329674.1"/>
    </source>
</evidence>
<feature type="domain" description="Protein kinase" evidence="6">
    <location>
        <begin position="13"/>
        <end position="267"/>
    </location>
</feature>
<dbReference type="EMBL" id="CAJZBQ010000048">
    <property type="protein sequence ID" value="CAG9329674.1"/>
    <property type="molecule type" value="Genomic_DNA"/>
</dbReference>
<evidence type="ECO:0000256" key="2">
    <source>
        <dbReference type="ARBA" id="ARBA00022741"/>
    </source>
</evidence>
<dbReference type="PROSITE" id="PS00107">
    <property type="entry name" value="PROTEIN_KINASE_ATP"/>
    <property type="match status" value="1"/>
</dbReference>
<dbReference type="GO" id="GO:0005524">
    <property type="term" value="F:ATP binding"/>
    <property type="evidence" value="ECO:0007669"/>
    <property type="project" value="UniProtKB-UniRule"/>
</dbReference>
<protein>
    <recommendedName>
        <fullName evidence="6">Protein kinase domain-containing protein</fullName>
    </recommendedName>
</protein>
<keyword evidence="5" id="KW-0808">Transferase</keyword>
<evidence type="ECO:0000313" key="8">
    <source>
        <dbReference type="Proteomes" id="UP001162131"/>
    </source>
</evidence>
<evidence type="ECO:0000259" key="6">
    <source>
        <dbReference type="PROSITE" id="PS50011"/>
    </source>
</evidence>
<dbReference type="InterPro" id="IPR017441">
    <property type="entry name" value="Protein_kinase_ATP_BS"/>
</dbReference>
<proteinExistence type="inferred from homology"/>
<dbReference type="InterPro" id="IPR000719">
    <property type="entry name" value="Prot_kinase_dom"/>
</dbReference>
<keyword evidence="2 4" id="KW-0547">Nucleotide-binding</keyword>
<dbReference type="PROSITE" id="PS00108">
    <property type="entry name" value="PROTEIN_KINASE_ST"/>
    <property type="match status" value="1"/>
</dbReference>
<dbReference type="PANTHER" id="PTHR24347">
    <property type="entry name" value="SERINE/THREONINE-PROTEIN KINASE"/>
    <property type="match status" value="1"/>
</dbReference>
<dbReference type="Pfam" id="PF00069">
    <property type="entry name" value="Pkinase"/>
    <property type="match status" value="1"/>
</dbReference>